<evidence type="ECO:0000256" key="3">
    <source>
        <dbReference type="ARBA" id="ARBA00022691"/>
    </source>
</evidence>
<dbReference type="CDD" id="cd02440">
    <property type="entry name" value="AdoMet_MTases"/>
    <property type="match status" value="1"/>
</dbReference>
<feature type="compositionally biased region" description="Basic and acidic residues" evidence="4">
    <location>
        <begin position="195"/>
        <end position="220"/>
    </location>
</feature>
<feature type="domain" description="Methyltransferase" evidence="5">
    <location>
        <begin position="45"/>
        <end position="139"/>
    </location>
</feature>
<evidence type="ECO:0000313" key="7">
    <source>
        <dbReference type="Proteomes" id="UP001500443"/>
    </source>
</evidence>
<dbReference type="Gene3D" id="3.40.50.150">
    <property type="entry name" value="Vaccinia Virus protein VP39"/>
    <property type="match status" value="1"/>
</dbReference>
<name>A0ABN2YNT3_9ACTN</name>
<keyword evidence="2" id="KW-0808">Transferase</keyword>
<dbReference type="GO" id="GO:0008168">
    <property type="term" value="F:methyltransferase activity"/>
    <property type="evidence" value="ECO:0007669"/>
    <property type="project" value="UniProtKB-KW"/>
</dbReference>
<dbReference type="RefSeq" id="WP_344291199.1">
    <property type="nucleotide sequence ID" value="NZ_BAAAPF010000128.1"/>
</dbReference>
<dbReference type="Pfam" id="PF13649">
    <property type="entry name" value="Methyltransf_25"/>
    <property type="match status" value="1"/>
</dbReference>
<dbReference type="PANTHER" id="PTHR43464">
    <property type="entry name" value="METHYLTRANSFERASE"/>
    <property type="match status" value="1"/>
</dbReference>
<evidence type="ECO:0000313" key="6">
    <source>
        <dbReference type="EMBL" id="GAA2130090.1"/>
    </source>
</evidence>
<keyword evidence="1 6" id="KW-0489">Methyltransferase</keyword>
<comment type="caution">
    <text evidence="6">The sequence shown here is derived from an EMBL/GenBank/DDBJ whole genome shotgun (WGS) entry which is preliminary data.</text>
</comment>
<dbReference type="PANTHER" id="PTHR43464:SF19">
    <property type="entry name" value="UBIQUINONE BIOSYNTHESIS O-METHYLTRANSFERASE, MITOCHONDRIAL"/>
    <property type="match status" value="1"/>
</dbReference>
<feature type="region of interest" description="Disordered" evidence="4">
    <location>
        <begin position="191"/>
        <end position="220"/>
    </location>
</feature>
<dbReference type="EMBL" id="BAAAPF010000128">
    <property type="protein sequence ID" value="GAA2130090.1"/>
    <property type="molecule type" value="Genomic_DNA"/>
</dbReference>
<protein>
    <submittedName>
        <fullName evidence="6">Class I SAM-dependent methyltransferase</fullName>
    </submittedName>
</protein>
<accession>A0ABN2YNT3</accession>
<evidence type="ECO:0000259" key="5">
    <source>
        <dbReference type="Pfam" id="PF13649"/>
    </source>
</evidence>
<dbReference type="InterPro" id="IPR041698">
    <property type="entry name" value="Methyltransf_25"/>
</dbReference>
<dbReference type="GO" id="GO:0032259">
    <property type="term" value="P:methylation"/>
    <property type="evidence" value="ECO:0007669"/>
    <property type="project" value="UniProtKB-KW"/>
</dbReference>
<dbReference type="InterPro" id="IPR029063">
    <property type="entry name" value="SAM-dependent_MTases_sf"/>
</dbReference>
<reference evidence="6 7" key="1">
    <citation type="journal article" date="2019" name="Int. J. Syst. Evol. Microbiol.">
        <title>The Global Catalogue of Microorganisms (GCM) 10K type strain sequencing project: providing services to taxonomists for standard genome sequencing and annotation.</title>
        <authorList>
            <consortium name="The Broad Institute Genomics Platform"/>
            <consortium name="The Broad Institute Genome Sequencing Center for Infectious Disease"/>
            <person name="Wu L."/>
            <person name="Ma J."/>
        </authorList>
    </citation>
    <scope>NUCLEOTIDE SEQUENCE [LARGE SCALE GENOMIC DNA]</scope>
    <source>
        <strain evidence="6 7">JCM 15481</strain>
    </source>
</reference>
<organism evidence="6 7">
    <name type="scientific">Streptomyces synnematoformans</name>
    <dbReference type="NCBI Taxonomy" id="415721"/>
    <lineage>
        <taxon>Bacteria</taxon>
        <taxon>Bacillati</taxon>
        <taxon>Actinomycetota</taxon>
        <taxon>Actinomycetes</taxon>
        <taxon>Kitasatosporales</taxon>
        <taxon>Streptomycetaceae</taxon>
        <taxon>Streptomyces</taxon>
    </lineage>
</organism>
<keyword evidence="7" id="KW-1185">Reference proteome</keyword>
<keyword evidence="3" id="KW-0949">S-adenosyl-L-methionine</keyword>
<evidence type="ECO:0000256" key="2">
    <source>
        <dbReference type="ARBA" id="ARBA00022679"/>
    </source>
</evidence>
<gene>
    <name evidence="6" type="ORF">GCM10009802_38030</name>
</gene>
<dbReference type="SUPFAM" id="SSF53335">
    <property type="entry name" value="S-adenosyl-L-methionine-dependent methyltransferases"/>
    <property type="match status" value="1"/>
</dbReference>
<evidence type="ECO:0000256" key="1">
    <source>
        <dbReference type="ARBA" id="ARBA00022603"/>
    </source>
</evidence>
<dbReference type="Proteomes" id="UP001500443">
    <property type="component" value="Unassembled WGS sequence"/>
</dbReference>
<sequence length="220" mass="23850">MTNATEEFGEAYWEERYRGRDAVWSGRPNPQLVTEIADLPPGNALEAGCGEGADAIWLAERGWRVTAVDISGTALDRARAHAETRGPEVAGRLTWLRADLTDTVPDGAPFDLVTTHYVHTTASRETLFRRLAAAVAPGGTLLVVGHHATDPRAQAMAEEHPGVHFTVEDVAADLVPADWDIVTAEVRTRPAPVGHEPHAHDDGHGGPVEHHDAVLRARRR</sequence>
<evidence type="ECO:0000256" key="4">
    <source>
        <dbReference type="SAM" id="MobiDB-lite"/>
    </source>
</evidence>
<proteinExistence type="predicted"/>